<dbReference type="InterPro" id="IPR047951">
    <property type="entry name" value="Transpos_ISL3"/>
</dbReference>
<reference evidence="3 4" key="1">
    <citation type="submission" date="2020-04" db="EMBL/GenBank/DDBJ databases">
        <authorList>
            <person name="Klaysubun C."/>
            <person name="Duangmal K."/>
            <person name="Lipun K."/>
        </authorList>
    </citation>
    <scope>NUCLEOTIDE SEQUENCE [LARGE SCALE GENOMIC DNA]</scope>
    <source>
        <strain evidence="3 4">DSM 45300</strain>
    </source>
</reference>
<sequence>MAGRSVVIELRVRRLACDNADCPQLSFREQVPALAARYARRTQRLTATLTQLAITLAGRAGAAALAGPGIATSRSTMLRVLMALPIPPAPTPRVLAVDDVALRRRHRYATVVIDAVTHRRVDVLPDRKAAILAQWLREHSGVEIVCRDGSASYPEAIRQGAPAAVQGAASAAGADPRLSRGPPGRHDGRASEPRWIRRGLPHPRPGRRPLTTIPEPP</sequence>
<evidence type="ECO:0000313" key="4">
    <source>
        <dbReference type="Proteomes" id="UP000586918"/>
    </source>
</evidence>
<evidence type="ECO:0000256" key="1">
    <source>
        <dbReference type="SAM" id="MobiDB-lite"/>
    </source>
</evidence>
<protein>
    <recommendedName>
        <fullName evidence="2">Transposase IS204/IS1001/IS1096/IS1165 DDE domain-containing protein</fullName>
    </recommendedName>
</protein>
<evidence type="ECO:0000259" key="2">
    <source>
        <dbReference type="Pfam" id="PF01610"/>
    </source>
</evidence>
<feature type="domain" description="Transposase IS204/IS1001/IS1096/IS1165 DDE" evidence="2">
    <location>
        <begin position="95"/>
        <end position="165"/>
    </location>
</feature>
<dbReference type="Proteomes" id="UP000586918">
    <property type="component" value="Unassembled WGS sequence"/>
</dbReference>
<evidence type="ECO:0000313" key="3">
    <source>
        <dbReference type="EMBL" id="NMH93037.1"/>
    </source>
</evidence>
<dbReference type="PANTHER" id="PTHR33498:SF1">
    <property type="entry name" value="TRANSPOSASE FOR INSERTION SEQUENCE ELEMENT IS1557"/>
    <property type="match status" value="1"/>
</dbReference>
<dbReference type="Pfam" id="PF01610">
    <property type="entry name" value="DDE_Tnp_ISL3"/>
    <property type="match status" value="1"/>
</dbReference>
<keyword evidence="4" id="KW-1185">Reference proteome</keyword>
<accession>A0A848DJZ5</accession>
<dbReference type="PANTHER" id="PTHR33498">
    <property type="entry name" value="TRANSPOSASE FOR INSERTION SEQUENCE ELEMENT IS1557"/>
    <property type="match status" value="1"/>
</dbReference>
<feature type="compositionally biased region" description="Basic and acidic residues" evidence="1">
    <location>
        <begin position="184"/>
        <end position="195"/>
    </location>
</feature>
<feature type="compositionally biased region" description="Basic residues" evidence="1">
    <location>
        <begin position="196"/>
        <end position="207"/>
    </location>
</feature>
<organism evidence="3 4">
    <name type="scientific">Pseudonocardia bannensis</name>
    <dbReference type="NCBI Taxonomy" id="630973"/>
    <lineage>
        <taxon>Bacteria</taxon>
        <taxon>Bacillati</taxon>
        <taxon>Actinomycetota</taxon>
        <taxon>Actinomycetes</taxon>
        <taxon>Pseudonocardiales</taxon>
        <taxon>Pseudonocardiaceae</taxon>
        <taxon>Pseudonocardia</taxon>
    </lineage>
</organism>
<dbReference type="InterPro" id="IPR002560">
    <property type="entry name" value="Transposase_DDE"/>
</dbReference>
<comment type="caution">
    <text evidence="3">The sequence shown here is derived from an EMBL/GenBank/DDBJ whole genome shotgun (WGS) entry which is preliminary data.</text>
</comment>
<dbReference type="AlphaFoldDB" id="A0A848DJZ5"/>
<gene>
    <name evidence="3" type="ORF">HF519_15940</name>
</gene>
<proteinExistence type="predicted"/>
<dbReference type="RefSeq" id="WP_169413737.1">
    <property type="nucleotide sequence ID" value="NZ_JAAXKZ010000055.1"/>
</dbReference>
<dbReference type="EMBL" id="JAAXKZ010000055">
    <property type="protein sequence ID" value="NMH93037.1"/>
    <property type="molecule type" value="Genomic_DNA"/>
</dbReference>
<name>A0A848DJZ5_9PSEU</name>
<feature type="region of interest" description="Disordered" evidence="1">
    <location>
        <begin position="167"/>
        <end position="217"/>
    </location>
</feature>